<dbReference type="Proteomes" id="UP001642406">
    <property type="component" value="Unassembled WGS sequence"/>
</dbReference>
<feature type="region of interest" description="Disordered" evidence="1">
    <location>
        <begin position="1"/>
        <end position="85"/>
    </location>
</feature>
<gene>
    <name evidence="2" type="ORF">SBRCBS47491_006309</name>
</gene>
<evidence type="ECO:0000313" key="2">
    <source>
        <dbReference type="EMBL" id="CAK7226672.1"/>
    </source>
</evidence>
<evidence type="ECO:0000313" key="3">
    <source>
        <dbReference type="Proteomes" id="UP001642406"/>
    </source>
</evidence>
<reference evidence="2 3" key="1">
    <citation type="submission" date="2024-01" db="EMBL/GenBank/DDBJ databases">
        <authorList>
            <person name="Allen C."/>
            <person name="Tagirdzhanova G."/>
        </authorList>
    </citation>
    <scope>NUCLEOTIDE SEQUENCE [LARGE SCALE GENOMIC DNA]</scope>
</reference>
<sequence>MALAARDSRYTGPYTTGDTASENPSDNTRGTATHRLASVVEIDENDDGAHGSTTDGSELLSDGMSGPSEGTVYPDPTEGLSHSRALTQRSVDLTAVATEILRRTVPYYSKECVKQVEQTAIDPRLLDANAAQASEPNVANAVVVNGRHAGEHHADPASLDQTNPYGPSSNTALDGVQSRASRTVHFATLPNDEEEDVDVLQHYVLSNTAVYPPLDDAIHGIQQSVAHRPSVATRLSTSTANNNSTSLAVGTAARTTSAHEAGASHRAVVPEATAAATAVAVVAAGVPPVAPRLRAQQTGSTDLIPEFPMSLSVVNRAERGQENEDDNAWPPLTLKMYLRRQQMAARRTALDAVRAARAQAQQDNLARDRDALVSQTGQVNQGHVNQTGYGGNCTHVSGYTPGRVNIDGYANFNVYANANTNATATGTGYYNAFGAAQHSGHPGSCIPGYSGYNATAAIGNASQRWDSESRAGQVYNTTAAADDDYRIQLPPIQLQAPPDLAAGPTSMGAIGAQDLSAVPPSMRVSFNTLTAYEHGDFAQMRAQEHWPAATAATTMTTTATATSAQTQVQTSEFPAARYYERPLAFSRPDQVMMPEFQVPGHMQQHMYLPMPLRNSQQTSQQTSQHIQHHLPCYVPHQAPLQIPQISQAYDPNRIDVSPHRDNRDTTSNLVRQPLSFAEPGLRDYNTVIQEMETRDRARRGVVQVQDPGYAGYLQAVARLQAAEDHRNNQRTIASQSLERQRVQVHSARDDGIPDFGGEDFYDGYTASATTLPTARQLAVTQTRSNITPSIPPGFENHFNQRVATPQGQAVSDEVSQRDTQTAAASFVVNNPSNNNNTALASGQQNAVVSRVQGSRNVDSTATGSHVASSNVIIRRTSVSGNPRPAYALDLSARGARENSMARGQATS</sequence>
<comment type="caution">
    <text evidence="2">The sequence shown here is derived from an EMBL/GenBank/DDBJ whole genome shotgun (WGS) entry which is preliminary data.</text>
</comment>
<protein>
    <submittedName>
        <fullName evidence="2">Uncharacterized protein</fullName>
    </submittedName>
</protein>
<name>A0ABP0C3X1_9PEZI</name>
<accession>A0ABP0C3X1</accession>
<keyword evidence="3" id="KW-1185">Reference proteome</keyword>
<organism evidence="2 3">
    <name type="scientific">Sporothrix bragantina</name>
    <dbReference type="NCBI Taxonomy" id="671064"/>
    <lineage>
        <taxon>Eukaryota</taxon>
        <taxon>Fungi</taxon>
        <taxon>Dikarya</taxon>
        <taxon>Ascomycota</taxon>
        <taxon>Pezizomycotina</taxon>
        <taxon>Sordariomycetes</taxon>
        <taxon>Sordariomycetidae</taxon>
        <taxon>Ophiostomatales</taxon>
        <taxon>Ophiostomataceae</taxon>
        <taxon>Sporothrix</taxon>
    </lineage>
</organism>
<proteinExistence type="predicted"/>
<dbReference type="EMBL" id="CAWUHC010000061">
    <property type="protein sequence ID" value="CAK7226672.1"/>
    <property type="molecule type" value="Genomic_DNA"/>
</dbReference>
<evidence type="ECO:0000256" key="1">
    <source>
        <dbReference type="SAM" id="MobiDB-lite"/>
    </source>
</evidence>
<feature type="compositionally biased region" description="Polar residues" evidence="1">
    <location>
        <begin position="13"/>
        <end position="31"/>
    </location>
</feature>